<reference evidence="1 2" key="1">
    <citation type="journal article" date="2014" name="Antonie Van Leeuwenhoek">
        <title>Hyphomonas beringensis sp. nov. and Hyphomonas chukchiensis sp. nov., isolated from surface seawater of the Bering Sea and Chukchi Sea.</title>
        <authorList>
            <person name="Li C."/>
            <person name="Lai Q."/>
            <person name="Li G."/>
            <person name="Dong C."/>
            <person name="Wang J."/>
            <person name="Liao Y."/>
            <person name="Shao Z."/>
        </authorList>
    </citation>
    <scope>NUCLEOTIDE SEQUENCE [LARGE SCALE GENOMIC DNA]</scope>
    <source>
        <strain evidence="1 2">PS728</strain>
    </source>
</reference>
<gene>
    <name evidence="1" type="ORF">HPO_07177</name>
</gene>
<dbReference type="InterPro" id="IPR008000">
    <property type="entry name" value="Rham/fucose_mutarotase"/>
</dbReference>
<evidence type="ECO:0008006" key="3">
    <source>
        <dbReference type="Google" id="ProtNLM"/>
    </source>
</evidence>
<dbReference type="STRING" id="1280954.HPO_07177"/>
<dbReference type="Pfam" id="PF05336">
    <property type="entry name" value="rhaM"/>
    <property type="match status" value="1"/>
</dbReference>
<organism evidence="1 2">
    <name type="scientific">Hyphomonas polymorpha PS728</name>
    <dbReference type="NCBI Taxonomy" id="1280954"/>
    <lineage>
        <taxon>Bacteria</taxon>
        <taxon>Pseudomonadati</taxon>
        <taxon>Pseudomonadota</taxon>
        <taxon>Alphaproteobacteria</taxon>
        <taxon>Hyphomonadales</taxon>
        <taxon>Hyphomonadaceae</taxon>
        <taxon>Hyphomonas</taxon>
    </lineage>
</organism>
<sequence>MFVYELEMTSRQGARSGTLMTVAREETMQRKAMMIQLKPEKMAEYKELHANAWPAILRQITACNIRNYSIFLREPENLLVGMFEYHGSDYEADMKAMADDPETQRWWALTDPCQGPLASAAPGEWWAPMEEVFHHD</sequence>
<protein>
    <recommendedName>
        <fullName evidence="3">L-rhamnose 1-epimerase</fullName>
    </recommendedName>
</protein>
<dbReference type="PATRIC" id="fig|1280954.3.peg.1456"/>
<keyword evidence="2" id="KW-1185">Reference proteome</keyword>
<evidence type="ECO:0000313" key="2">
    <source>
        <dbReference type="Proteomes" id="UP000027100"/>
    </source>
</evidence>
<dbReference type="InterPro" id="IPR011008">
    <property type="entry name" value="Dimeric_a/b-barrel"/>
</dbReference>
<dbReference type="AlphaFoldDB" id="A0A062VK64"/>
<dbReference type="Proteomes" id="UP000027100">
    <property type="component" value="Unassembled WGS sequence"/>
</dbReference>
<dbReference type="GO" id="GO:0016857">
    <property type="term" value="F:racemase and epimerase activity, acting on carbohydrates and derivatives"/>
    <property type="evidence" value="ECO:0007669"/>
    <property type="project" value="InterPro"/>
</dbReference>
<dbReference type="eggNOG" id="COG3254">
    <property type="taxonomic scope" value="Bacteria"/>
</dbReference>
<dbReference type="EMBL" id="ARYM01000007">
    <property type="protein sequence ID" value="KCZ98989.1"/>
    <property type="molecule type" value="Genomic_DNA"/>
</dbReference>
<comment type="caution">
    <text evidence="1">The sequence shown here is derived from an EMBL/GenBank/DDBJ whole genome shotgun (WGS) entry which is preliminary data.</text>
</comment>
<dbReference type="Gene3D" id="3.30.70.100">
    <property type="match status" value="1"/>
</dbReference>
<accession>A0A062VK64</accession>
<name>A0A062VK64_9PROT</name>
<dbReference type="SUPFAM" id="SSF54909">
    <property type="entry name" value="Dimeric alpha+beta barrel"/>
    <property type="match status" value="1"/>
</dbReference>
<dbReference type="PANTHER" id="PTHR34389">
    <property type="entry name" value="L-RHAMNOSE MUTAROTASE"/>
    <property type="match status" value="1"/>
</dbReference>
<dbReference type="PANTHER" id="PTHR34389:SF2">
    <property type="entry name" value="L-RHAMNOSE MUTAROTASE"/>
    <property type="match status" value="1"/>
</dbReference>
<evidence type="ECO:0000313" key="1">
    <source>
        <dbReference type="EMBL" id="KCZ98989.1"/>
    </source>
</evidence>
<proteinExistence type="predicted"/>